<feature type="domain" description="DUF6916" evidence="1">
    <location>
        <begin position="23"/>
        <end position="117"/>
    </location>
</feature>
<organism evidence="2 3">
    <name type="scientific">Novipirellula rosea</name>
    <dbReference type="NCBI Taxonomy" id="1031540"/>
    <lineage>
        <taxon>Bacteria</taxon>
        <taxon>Pseudomonadati</taxon>
        <taxon>Planctomycetota</taxon>
        <taxon>Planctomycetia</taxon>
        <taxon>Pirellulales</taxon>
        <taxon>Pirellulaceae</taxon>
        <taxon>Novipirellula</taxon>
    </lineage>
</organism>
<comment type="caution">
    <text evidence="2">The sequence shown here is derived from an EMBL/GenBank/DDBJ whole genome shotgun (WGS) entry which is preliminary data.</text>
</comment>
<dbReference type="Proteomes" id="UP001500840">
    <property type="component" value="Unassembled WGS sequence"/>
</dbReference>
<gene>
    <name evidence="2" type="ORF">GCM10023156_25880</name>
</gene>
<proteinExistence type="predicted"/>
<name>A0ABP8MSA9_9BACT</name>
<dbReference type="EMBL" id="BAABGA010000032">
    <property type="protein sequence ID" value="GAA4454041.1"/>
    <property type="molecule type" value="Genomic_DNA"/>
</dbReference>
<sequence length="121" mass="13285">MSVRNQSADTETPVLDNRPGFVLSTFTKHLDDRFVIRLDSGDSRSVQLVEASASPQNQSEDATNFCLVFHDSGASLANYLPQASYALEHEQLETHRLFLVPIGPSQDGEGILYEAVFASPT</sequence>
<evidence type="ECO:0000313" key="2">
    <source>
        <dbReference type="EMBL" id="GAA4454041.1"/>
    </source>
</evidence>
<dbReference type="InterPro" id="IPR054209">
    <property type="entry name" value="DUF6916"/>
</dbReference>
<reference evidence="3" key="1">
    <citation type="journal article" date="2019" name="Int. J. Syst. Evol. Microbiol.">
        <title>The Global Catalogue of Microorganisms (GCM) 10K type strain sequencing project: providing services to taxonomists for standard genome sequencing and annotation.</title>
        <authorList>
            <consortium name="The Broad Institute Genomics Platform"/>
            <consortium name="The Broad Institute Genome Sequencing Center for Infectious Disease"/>
            <person name="Wu L."/>
            <person name="Ma J."/>
        </authorList>
    </citation>
    <scope>NUCLEOTIDE SEQUENCE [LARGE SCALE GENOMIC DNA]</scope>
    <source>
        <strain evidence="3">JCM 17759</strain>
    </source>
</reference>
<dbReference type="RefSeq" id="WP_345322586.1">
    <property type="nucleotide sequence ID" value="NZ_BAABGA010000032.1"/>
</dbReference>
<accession>A0ABP8MSA9</accession>
<dbReference type="Pfam" id="PF21880">
    <property type="entry name" value="DUF6916"/>
    <property type="match status" value="1"/>
</dbReference>
<protein>
    <recommendedName>
        <fullName evidence="1">DUF6916 domain-containing protein</fullName>
    </recommendedName>
</protein>
<keyword evidence="3" id="KW-1185">Reference proteome</keyword>
<evidence type="ECO:0000259" key="1">
    <source>
        <dbReference type="Pfam" id="PF21880"/>
    </source>
</evidence>
<evidence type="ECO:0000313" key="3">
    <source>
        <dbReference type="Proteomes" id="UP001500840"/>
    </source>
</evidence>